<sequence>MDAYNCQIKLDIMPDKGWSTPDMFVPPGYHLGASISGVTKDDKEVGDVPYAYAPATGLGYVMMNGCWGKNYTASVVITQNGYQNMIDGAAFLSVGFDGRGEYSPHYYEYDVPDTMNVHGIYDMSATMQTRKQVSESYFGFYAGAKKARGSSESGAKQQYMSVLDVDVDRWVPEISPTNNSNNMSREKFYSSLGEQNVQTANKQKYCVLLKTEANFIAIVHGKKILSRDGEHTISNQLNLEGQLEIHKTMDTSQAGSKTQFSEKMEVEYKTLFASVGAKYKKEGGHSVRVETKTTSTVDIASILSDVYAPTFKTEFKEWLQSIPQYPKAFKFQMNSVTELVNFRANDFFPDEVKWGCEGKAAELQTEKDGRKFYYITGTDGKKKKVYCKYDSRKSLEIAITDKSTSLQRAIAIYMEETAFFLSLIRKATRCKAPNSDEQCYACRVVKEAGTNKCLEDCPSTCMINKKKECVRSYHAKLEGNFHDERDISVGDEFSACIWFKTVEGA</sequence>
<gene>
    <name evidence="1" type="ORF">pdam_00010986</name>
</gene>
<protein>
    <recommendedName>
        <fullName evidence="3">MACPF domain-containing protein</fullName>
    </recommendedName>
</protein>
<keyword evidence="2" id="KW-1185">Reference proteome</keyword>
<evidence type="ECO:0000313" key="1">
    <source>
        <dbReference type="EMBL" id="RMX48412.1"/>
    </source>
</evidence>
<dbReference type="STRING" id="46731.A0A3M6U432"/>
<dbReference type="PANTHER" id="PTHR46549">
    <property type="entry name" value="MACPF DOMAIN-CONTAINING PROTEIN"/>
    <property type="match status" value="1"/>
</dbReference>
<dbReference type="PANTHER" id="PTHR46549:SF1">
    <property type="entry name" value="MACPF DOMAIN-CONTAINING PROTEIN"/>
    <property type="match status" value="1"/>
</dbReference>
<dbReference type="OrthoDB" id="5981488at2759"/>
<dbReference type="AlphaFoldDB" id="A0A3M6U432"/>
<reference evidence="1 2" key="1">
    <citation type="journal article" date="2018" name="Sci. Rep.">
        <title>Comparative analysis of the Pocillopora damicornis genome highlights role of immune system in coral evolution.</title>
        <authorList>
            <person name="Cunning R."/>
            <person name="Bay R.A."/>
            <person name="Gillette P."/>
            <person name="Baker A.C."/>
            <person name="Traylor-Knowles N."/>
        </authorList>
    </citation>
    <scope>NUCLEOTIDE SEQUENCE [LARGE SCALE GENOMIC DNA]</scope>
    <source>
        <strain evidence="1">RSMAS</strain>
        <tissue evidence="1">Whole animal</tissue>
    </source>
</reference>
<evidence type="ECO:0008006" key="3">
    <source>
        <dbReference type="Google" id="ProtNLM"/>
    </source>
</evidence>
<evidence type="ECO:0000313" key="2">
    <source>
        <dbReference type="Proteomes" id="UP000275408"/>
    </source>
</evidence>
<comment type="caution">
    <text evidence="1">The sequence shown here is derived from an EMBL/GenBank/DDBJ whole genome shotgun (WGS) entry which is preliminary data.</text>
</comment>
<proteinExistence type="predicted"/>
<dbReference type="EMBL" id="RCHS01002278">
    <property type="protein sequence ID" value="RMX48412.1"/>
    <property type="molecule type" value="Genomic_DNA"/>
</dbReference>
<accession>A0A3M6U432</accession>
<organism evidence="1 2">
    <name type="scientific">Pocillopora damicornis</name>
    <name type="common">Cauliflower coral</name>
    <name type="synonym">Millepora damicornis</name>
    <dbReference type="NCBI Taxonomy" id="46731"/>
    <lineage>
        <taxon>Eukaryota</taxon>
        <taxon>Metazoa</taxon>
        <taxon>Cnidaria</taxon>
        <taxon>Anthozoa</taxon>
        <taxon>Hexacorallia</taxon>
        <taxon>Scleractinia</taxon>
        <taxon>Astrocoeniina</taxon>
        <taxon>Pocilloporidae</taxon>
        <taxon>Pocillopora</taxon>
    </lineage>
</organism>
<dbReference type="Proteomes" id="UP000275408">
    <property type="component" value="Unassembled WGS sequence"/>
</dbReference>
<name>A0A3M6U432_POCDA</name>